<dbReference type="HOGENOM" id="CLU_1937834_0_0_1"/>
<organism evidence="1 2">
    <name type="scientific">Botryotinia fuckeliana (strain T4)</name>
    <name type="common">Noble rot fungus</name>
    <name type="synonym">Botrytis cinerea</name>
    <dbReference type="NCBI Taxonomy" id="999810"/>
    <lineage>
        <taxon>Eukaryota</taxon>
        <taxon>Fungi</taxon>
        <taxon>Dikarya</taxon>
        <taxon>Ascomycota</taxon>
        <taxon>Pezizomycotina</taxon>
        <taxon>Leotiomycetes</taxon>
        <taxon>Helotiales</taxon>
        <taxon>Sclerotiniaceae</taxon>
        <taxon>Botrytis</taxon>
    </lineage>
</organism>
<sequence>MPLSYQTRAIEIVVEFAEVIFSLPNLDLETIENGNIVKFEIISNILNDPLSLFPSWRVDSSPLSVQSRDLFRKATRFWILAPRILLTPTIIKRTCNATDMKFFACSTNQQSILPLMRIEKDILGEAALGC</sequence>
<dbReference type="Proteomes" id="UP000008177">
    <property type="component" value="Unplaced contigs"/>
</dbReference>
<reference evidence="2" key="1">
    <citation type="journal article" date="2011" name="PLoS Genet.">
        <title>Genomic analysis of the necrotrophic fungal pathogens Sclerotinia sclerotiorum and Botrytis cinerea.</title>
        <authorList>
            <person name="Amselem J."/>
            <person name="Cuomo C.A."/>
            <person name="van Kan J.A."/>
            <person name="Viaud M."/>
            <person name="Benito E.P."/>
            <person name="Couloux A."/>
            <person name="Coutinho P.M."/>
            <person name="de Vries R.P."/>
            <person name="Dyer P.S."/>
            <person name="Fillinger S."/>
            <person name="Fournier E."/>
            <person name="Gout L."/>
            <person name="Hahn M."/>
            <person name="Kohn L."/>
            <person name="Lapalu N."/>
            <person name="Plummer K.M."/>
            <person name="Pradier J.M."/>
            <person name="Quevillon E."/>
            <person name="Sharon A."/>
            <person name="Simon A."/>
            <person name="ten Have A."/>
            <person name="Tudzynski B."/>
            <person name="Tudzynski P."/>
            <person name="Wincker P."/>
            <person name="Andrew M."/>
            <person name="Anthouard V."/>
            <person name="Beever R.E."/>
            <person name="Beffa R."/>
            <person name="Benoit I."/>
            <person name="Bouzid O."/>
            <person name="Brault B."/>
            <person name="Chen Z."/>
            <person name="Choquer M."/>
            <person name="Collemare J."/>
            <person name="Cotton P."/>
            <person name="Danchin E.G."/>
            <person name="Da Silva C."/>
            <person name="Gautier A."/>
            <person name="Giraud C."/>
            <person name="Giraud T."/>
            <person name="Gonzalez C."/>
            <person name="Grossetete S."/>
            <person name="Guldener U."/>
            <person name="Henrissat B."/>
            <person name="Howlett B.J."/>
            <person name="Kodira C."/>
            <person name="Kretschmer M."/>
            <person name="Lappartient A."/>
            <person name="Leroch M."/>
            <person name="Levis C."/>
            <person name="Mauceli E."/>
            <person name="Neuveglise C."/>
            <person name="Oeser B."/>
            <person name="Pearson M."/>
            <person name="Poulain J."/>
            <person name="Poussereau N."/>
            <person name="Quesneville H."/>
            <person name="Rascle C."/>
            <person name="Schumacher J."/>
            <person name="Segurens B."/>
            <person name="Sexton A."/>
            <person name="Silva E."/>
            <person name="Sirven C."/>
            <person name="Soanes D.M."/>
            <person name="Talbot N.J."/>
            <person name="Templeton M."/>
            <person name="Yandava C."/>
            <person name="Yarden O."/>
            <person name="Zeng Q."/>
            <person name="Rollins J.A."/>
            <person name="Lebrun M.H."/>
            <person name="Dickman M."/>
        </authorList>
    </citation>
    <scope>NUCLEOTIDE SEQUENCE [LARGE SCALE GENOMIC DNA]</scope>
    <source>
        <strain evidence="2">T4</strain>
    </source>
</reference>
<name>G2XYT5_BOTF4</name>
<dbReference type="AlphaFoldDB" id="G2XYT5"/>
<gene>
    <name evidence="1" type="ORF">BofuT4_P046400.1</name>
</gene>
<accession>G2XYT5</accession>
<protein>
    <submittedName>
        <fullName evidence="1">Uncharacterized protein</fullName>
    </submittedName>
</protein>
<dbReference type="InParanoid" id="G2XYT5"/>
<dbReference type="EMBL" id="FQ790278">
    <property type="protein sequence ID" value="CCD45622.1"/>
    <property type="molecule type" value="Genomic_DNA"/>
</dbReference>
<evidence type="ECO:0000313" key="2">
    <source>
        <dbReference type="Proteomes" id="UP000008177"/>
    </source>
</evidence>
<evidence type="ECO:0000313" key="1">
    <source>
        <dbReference type="EMBL" id="CCD45622.1"/>
    </source>
</evidence>
<proteinExistence type="predicted"/>